<keyword evidence="3" id="KW-0539">Nucleus</keyword>
<dbReference type="PANTHER" id="PTHR12687:SF8">
    <property type="entry name" value="PROTEIN REBELOTE"/>
    <property type="match status" value="1"/>
</dbReference>
<dbReference type="GO" id="GO:0005654">
    <property type="term" value="C:nucleoplasm"/>
    <property type="evidence" value="ECO:0007669"/>
    <property type="project" value="TreeGrafter"/>
</dbReference>
<feature type="region of interest" description="Disordered" evidence="4">
    <location>
        <begin position="158"/>
        <end position="184"/>
    </location>
</feature>
<comment type="similarity">
    <text evidence="2">Belongs to the NOC2 family.</text>
</comment>
<feature type="compositionally biased region" description="Acidic residues" evidence="4">
    <location>
        <begin position="163"/>
        <end position="176"/>
    </location>
</feature>
<dbReference type="GO" id="GO:0005730">
    <property type="term" value="C:nucleolus"/>
    <property type="evidence" value="ECO:0007669"/>
    <property type="project" value="TreeGrafter"/>
</dbReference>
<dbReference type="GO" id="GO:0030690">
    <property type="term" value="C:Noc1p-Noc2p complex"/>
    <property type="evidence" value="ECO:0007669"/>
    <property type="project" value="TreeGrafter"/>
</dbReference>
<evidence type="ECO:0000256" key="4">
    <source>
        <dbReference type="SAM" id="MobiDB-lite"/>
    </source>
</evidence>
<comment type="subcellular location">
    <subcellularLocation>
        <location evidence="1">Nucleus</location>
    </subcellularLocation>
</comment>
<evidence type="ECO:0008006" key="6">
    <source>
        <dbReference type="Google" id="ProtNLM"/>
    </source>
</evidence>
<dbReference type="GO" id="GO:0042273">
    <property type="term" value="P:ribosomal large subunit biogenesis"/>
    <property type="evidence" value="ECO:0007669"/>
    <property type="project" value="TreeGrafter"/>
</dbReference>
<proteinExistence type="inferred from homology"/>
<protein>
    <recommendedName>
        <fullName evidence="6">Nucleolar complex protein 2 homolog</fullName>
    </recommendedName>
</protein>
<dbReference type="Pfam" id="PF03715">
    <property type="entry name" value="Noc2"/>
    <property type="match status" value="1"/>
</dbReference>
<dbReference type="AlphaFoldDB" id="A0A2P2KEF7"/>
<dbReference type="EMBL" id="GGEC01023634">
    <property type="protein sequence ID" value="MBX04118.1"/>
    <property type="molecule type" value="Transcribed_RNA"/>
</dbReference>
<reference evidence="5" key="1">
    <citation type="submission" date="2018-02" db="EMBL/GenBank/DDBJ databases">
        <title>Rhizophora mucronata_Transcriptome.</title>
        <authorList>
            <person name="Meera S.P."/>
            <person name="Sreeshan A."/>
            <person name="Augustine A."/>
        </authorList>
    </citation>
    <scope>NUCLEOTIDE SEQUENCE</scope>
    <source>
        <tissue evidence="5">Leaf</tissue>
    </source>
</reference>
<feature type="compositionally biased region" description="Acidic residues" evidence="4">
    <location>
        <begin position="72"/>
        <end position="85"/>
    </location>
</feature>
<organism evidence="5">
    <name type="scientific">Rhizophora mucronata</name>
    <name type="common">Asiatic mangrove</name>
    <dbReference type="NCBI Taxonomy" id="61149"/>
    <lineage>
        <taxon>Eukaryota</taxon>
        <taxon>Viridiplantae</taxon>
        <taxon>Streptophyta</taxon>
        <taxon>Embryophyta</taxon>
        <taxon>Tracheophyta</taxon>
        <taxon>Spermatophyta</taxon>
        <taxon>Magnoliopsida</taxon>
        <taxon>eudicotyledons</taxon>
        <taxon>Gunneridae</taxon>
        <taxon>Pentapetalae</taxon>
        <taxon>rosids</taxon>
        <taxon>fabids</taxon>
        <taxon>Malpighiales</taxon>
        <taxon>Rhizophoraceae</taxon>
        <taxon>Rhizophora</taxon>
    </lineage>
</organism>
<name>A0A2P2KEF7_RHIMU</name>
<dbReference type="InterPro" id="IPR005343">
    <property type="entry name" value="Noc2"/>
</dbReference>
<accession>A0A2P2KEF7</accession>
<evidence type="ECO:0000256" key="3">
    <source>
        <dbReference type="ARBA" id="ARBA00023242"/>
    </source>
</evidence>
<sequence>MGKLGKKARKFAKKNLQSVLKKKRKIKSLFKKRAAKRVEFGEDVDVDMGEKSIGRNPEVEDFEETVLGTVFGEDDSDLSGDDSESDGYLSEDTSFTPMDESENGSHQEGMKADSSLLVQKREIHLELAEKMKKLEKLKDKDPEFAKFLEGNNKHLKAFRDEENNYADEDETSDDGSESAKENATKFKMGKPLSSIAINTLHQLVIKQHDVPAFIRLLNGYRAACHYGTESSSIIQDSSTFSRILLFMLHESDTMLRKIFGISCSNGRKEAILELKTTSKWKTLKPLIKSYLRSTLFLLNEVTDPEILAFAITRLRHSIIWFAPFRALLQRFIKISVHLWATGEGTLSLHAFLILQDVSTVFSDCFDTCLVKAYKNFIGHCKSLDPVLFKHIQFLKNSFVELCSQDMQKSISRATVSVLQLAKILQLGIRTKRKEAVKKVCSWQYANCIDLWVAFTSVNVRDYELQDLLYMLIQIISGVATLFPGPRYLPLRVKCIQWLNHLSSNSGIFVPIASLALNILEYKIDKVGWKPGKDFNLSSAIKLPKHWLKSQNFQEACVFSAIELLVAHFAQWSYHISFPELATVPLIRFRKFHETTTIEGFQRVAKRFIDQVEQNIEFVRKKRDEVAFSPKDQRLVESFLQLERSRSNAPFKQYYRSVMEKAVARNLLTDDKLRSTEQKSKRKAATSEQ</sequence>
<dbReference type="GO" id="GO:0030691">
    <property type="term" value="C:Noc2p-Noc3p complex"/>
    <property type="evidence" value="ECO:0007669"/>
    <property type="project" value="TreeGrafter"/>
</dbReference>
<evidence type="ECO:0000256" key="1">
    <source>
        <dbReference type="ARBA" id="ARBA00004123"/>
    </source>
</evidence>
<dbReference type="PANTHER" id="PTHR12687">
    <property type="entry name" value="NUCLEOLAR COMPLEX 2 AND RAD4-RELATED"/>
    <property type="match status" value="1"/>
</dbReference>
<evidence type="ECO:0000256" key="2">
    <source>
        <dbReference type="ARBA" id="ARBA00005907"/>
    </source>
</evidence>
<feature type="region of interest" description="Disordered" evidence="4">
    <location>
        <begin position="70"/>
        <end position="111"/>
    </location>
</feature>
<evidence type="ECO:0000313" key="5">
    <source>
        <dbReference type="EMBL" id="MBX04118.1"/>
    </source>
</evidence>